<evidence type="ECO:0000313" key="8">
    <source>
        <dbReference type="Proteomes" id="UP001470752"/>
    </source>
</evidence>
<evidence type="ECO:0000256" key="5">
    <source>
        <dbReference type="ARBA" id="ARBA00023295"/>
    </source>
</evidence>
<protein>
    <recommendedName>
        <fullName evidence="3">beta-N-acetylhexosaminidase</fullName>
        <ecNumber evidence="3">3.2.1.52</ecNumber>
    </recommendedName>
</protein>
<accession>A0ABV1CNY7</accession>
<evidence type="ECO:0000259" key="6">
    <source>
        <dbReference type="Pfam" id="PF00933"/>
    </source>
</evidence>
<dbReference type="PANTHER" id="PTHR30480">
    <property type="entry name" value="BETA-HEXOSAMINIDASE-RELATED"/>
    <property type="match status" value="1"/>
</dbReference>
<dbReference type="Gene3D" id="3.40.50.1700">
    <property type="entry name" value="Glycoside hydrolase family 3 C-terminal domain"/>
    <property type="match status" value="1"/>
</dbReference>
<dbReference type="InterPro" id="IPR036881">
    <property type="entry name" value="Glyco_hydro_3_C_sf"/>
</dbReference>
<dbReference type="InterPro" id="IPR036962">
    <property type="entry name" value="Glyco_hydro_3_N_sf"/>
</dbReference>
<evidence type="ECO:0000256" key="1">
    <source>
        <dbReference type="ARBA" id="ARBA00001231"/>
    </source>
</evidence>
<sequence>MKLNEKPFYLSEKDIEWVKETLASMSVEEKIGQLFCLTDMITDEEQLKEMIRKYKPGGFMYRSGNALEIQNAQRVMQETSRIPLLLSCNLESGGNGVADSGTFFGRQLQVAATDEKEQAKRLGMICGREGGATGCNWAFAPIVDIDFNWRNPITNVRTYGSDPERVLTMADAYIDGIREADPGMAACIKHFPGDGVDERDQHLLPTVNSLSVEKWESTYGRVYGKLIEKGVKTVMVGHILQPEMTRKMCQGIKDEEILPASVNRYLMTDLLRGQLGFEGLITTDATPMVGFTGMMSRKEALAKALMGGADVLLFCKNIDEDYAGIREYLEKGRITMERIDEAVMRQLALKASLKLHEKQKNNTLVPEKEALLVIGCKEHADWAKECADKAITLVKDNQKLLPISPARTKRIRLTVLGEEKSGAFGDGGTVGELLKNALSKAGFTVSMYDYATMERGEIFTAGIEEMKEKFDLSIVAANIATGSNHTTRRVEWIDLMAANEPWYTKEIPTMFISFCNPYHMIDVPFISTFINCYSSSSYCVDAVVEKIIGKSSFNGKSPVDPWCQEVWGARFM</sequence>
<keyword evidence="4 7" id="KW-0378">Hydrolase</keyword>
<comment type="similarity">
    <text evidence="2">Belongs to the glycosyl hydrolase 3 family.</text>
</comment>
<keyword evidence="8" id="KW-1185">Reference proteome</keyword>
<dbReference type="InterPro" id="IPR017853">
    <property type="entry name" value="GH"/>
</dbReference>
<feature type="domain" description="Glycoside hydrolase family 3 N-terminal" evidence="6">
    <location>
        <begin position="27"/>
        <end position="346"/>
    </location>
</feature>
<proteinExistence type="inferred from homology"/>
<evidence type="ECO:0000256" key="4">
    <source>
        <dbReference type="ARBA" id="ARBA00022801"/>
    </source>
</evidence>
<dbReference type="SUPFAM" id="SSF51445">
    <property type="entry name" value="(Trans)glycosidases"/>
    <property type="match status" value="1"/>
</dbReference>
<reference evidence="7 8" key="1">
    <citation type="submission" date="2024-04" db="EMBL/GenBank/DDBJ databases">
        <title>Human intestinal bacterial collection.</title>
        <authorList>
            <person name="Pauvert C."/>
            <person name="Hitch T.C.A."/>
            <person name="Clavel T."/>
        </authorList>
    </citation>
    <scope>NUCLEOTIDE SEQUENCE [LARGE SCALE GENOMIC DNA]</scope>
    <source>
        <strain evidence="7 8">CLA-AA-H161</strain>
    </source>
</reference>
<comment type="caution">
    <text evidence="7">The sequence shown here is derived from an EMBL/GenBank/DDBJ whole genome shotgun (WGS) entry which is preliminary data.</text>
</comment>
<dbReference type="Proteomes" id="UP001470752">
    <property type="component" value="Unassembled WGS sequence"/>
</dbReference>
<evidence type="ECO:0000256" key="2">
    <source>
        <dbReference type="ARBA" id="ARBA00005336"/>
    </source>
</evidence>
<gene>
    <name evidence="7" type="ORF">AAAX94_06825</name>
</gene>
<dbReference type="Pfam" id="PF00933">
    <property type="entry name" value="Glyco_hydro_3"/>
    <property type="match status" value="1"/>
</dbReference>
<dbReference type="EC" id="3.2.1.52" evidence="3"/>
<dbReference type="InterPro" id="IPR050226">
    <property type="entry name" value="NagZ_Beta-hexosaminidase"/>
</dbReference>
<dbReference type="PANTHER" id="PTHR30480:SF13">
    <property type="entry name" value="BETA-HEXOSAMINIDASE"/>
    <property type="match status" value="1"/>
</dbReference>
<dbReference type="Gene3D" id="3.20.20.300">
    <property type="entry name" value="Glycoside hydrolase, family 3, N-terminal domain"/>
    <property type="match status" value="1"/>
</dbReference>
<keyword evidence="5" id="KW-0326">Glycosidase</keyword>
<dbReference type="EMBL" id="JBBNFW010000144">
    <property type="protein sequence ID" value="MEQ2412734.1"/>
    <property type="molecule type" value="Genomic_DNA"/>
</dbReference>
<dbReference type="InterPro" id="IPR001764">
    <property type="entry name" value="Glyco_hydro_3_N"/>
</dbReference>
<dbReference type="RefSeq" id="WP_289045473.1">
    <property type="nucleotide sequence ID" value="NZ_JBBNFW010000144.1"/>
</dbReference>
<comment type="catalytic activity">
    <reaction evidence="1">
        <text>Hydrolysis of terminal non-reducing N-acetyl-D-hexosamine residues in N-acetyl-beta-D-hexosaminides.</text>
        <dbReference type="EC" id="3.2.1.52"/>
    </reaction>
</comment>
<evidence type="ECO:0000256" key="3">
    <source>
        <dbReference type="ARBA" id="ARBA00012663"/>
    </source>
</evidence>
<dbReference type="GO" id="GO:0016787">
    <property type="term" value="F:hydrolase activity"/>
    <property type="evidence" value="ECO:0007669"/>
    <property type="project" value="UniProtKB-KW"/>
</dbReference>
<evidence type="ECO:0000313" key="7">
    <source>
        <dbReference type="EMBL" id="MEQ2412734.1"/>
    </source>
</evidence>
<name>A0ABV1CNY7_9FIRM</name>
<organism evidence="7 8">
    <name type="scientific">Blautia acetigignens</name>
    <dbReference type="NCBI Taxonomy" id="2981783"/>
    <lineage>
        <taxon>Bacteria</taxon>
        <taxon>Bacillati</taxon>
        <taxon>Bacillota</taxon>
        <taxon>Clostridia</taxon>
        <taxon>Lachnospirales</taxon>
        <taxon>Lachnospiraceae</taxon>
        <taxon>Blautia</taxon>
    </lineage>
</organism>